<feature type="transmembrane region" description="Helical" evidence="8">
    <location>
        <begin position="518"/>
        <end position="538"/>
    </location>
</feature>
<keyword evidence="3 8" id="KW-0812">Transmembrane</keyword>
<dbReference type="SMART" id="SM01320">
    <property type="entry name" value="TRP_N"/>
    <property type="match status" value="1"/>
</dbReference>
<evidence type="ECO:0000256" key="1">
    <source>
        <dbReference type="ARBA" id="ARBA00004141"/>
    </source>
</evidence>
<dbReference type="Proteomes" id="UP000243081">
    <property type="component" value="Unassembled WGS sequence"/>
</dbReference>
<proteinExistence type="inferred from homology"/>
<feature type="domain" description="ML-like" evidence="9">
    <location>
        <begin position="61"/>
        <end position="200"/>
    </location>
</feature>
<dbReference type="GO" id="GO:0009272">
    <property type="term" value="P:fungal-type cell wall biogenesis"/>
    <property type="evidence" value="ECO:0007669"/>
    <property type="project" value="TreeGrafter"/>
</dbReference>
<evidence type="ECO:0000259" key="9">
    <source>
        <dbReference type="SMART" id="SM01320"/>
    </source>
</evidence>
<dbReference type="AlphaFoldDB" id="A0A179I2J7"/>
<evidence type="ECO:0000256" key="6">
    <source>
        <dbReference type="ARBA" id="ARBA00023136"/>
    </source>
</evidence>
<dbReference type="GO" id="GO:0016020">
    <property type="term" value="C:membrane"/>
    <property type="evidence" value="ECO:0007669"/>
    <property type="project" value="UniProtKB-SubCell"/>
</dbReference>
<dbReference type="InterPro" id="IPR010308">
    <property type="entry name" value="TRP_C"/>
</dbReference>
<dbReference type="PANTHER" id="PTHR31145:SF2">
    <property type="entry name" value="FLAVIN CARRIER PROTEIN 2"/>
    <property type="match status" value="1"/>
</dbReference>
<keyword evidence="5 8" id="KW-1133">Transmembrane helix</keyword>
<evidence type="ECO:0000256" key="7">
    <source>
        <dbReference type="SAM" id="MobiDB-lite"/>
    </source>
</evidence>
<evidence type="ECO:0000256" key="4">
    <source>
        <dbReference type="ARBA" id="ARBA00022729"/>
    </source>
</evidence>
<comment type="subcellular location">
    <subcellularLocation>
        <location evidence="1">Membrane</location>
        <topology evidence="1">Multi-pass membrane protein</topology>
    </subcellularLocation>
</comment>
<feature type="non-terminal residue" evidence="10">
    <location>
        <position position="829"/>
    </location>
</feature>
<dbReference type="Pfam" id="PF14558">
    <property type="entry name" value="TRP_N"/>
    <property type="match status" value="1"/>
</dbReference>
<reference evidence="10 11" key="1">
    <citation type="submission" date="2016-03" db="EMBL/GenBank/DDBJ databases">
        <title>Fine-scale spatial genetic structure of a fungal parasite of coffee scale insects.</title>
        <authorList>
            <person name="Jackson D."/>
            <person name="Zemenick K.A."/>
            <person name="Malloure B."/>
            <person name="Quandt C.A."/>
            <person name="James T.Y."/>
        </authorList>
    </citation>
    <scope>NUCLEOTIDE SEQUENCE [LARGE SCALE GENOMIC DNA]</scope>
    <source>
        <strain evidence="10 11">UM487</strain>
    </source>
</reference>
<feature type="non-terminal residue" evidence="10">
    <location>
        <position position="1"/>
    </location>
</feature>
<dbReference type="EMBL" id="LUKN01004177">
    <property type="protein sequence ID" value="OAQ96434.1"/>
    <property type="molecule type" value="Genomic_DNA"/>
</dbReference>
<evidence type="ECO:0000256" key="3">
    <source>
        <dbReference type="ARBA" id="ARBA00022692"/>
    </source>
</evidence>
<feature type="compositionally biased region" description="Polar residues" evidence="7">
    <location>
        <begin position="706"/>
        <end position="715"/>
    </location>
</feature>
<dbReference type="OMA" id="FQAQAFI"/>
<feature type="transmembrane region" description="Helical" evidence="8">
    <location>
        <begin position="375"/>
        <end position="397"/>
    </location>
</feature>
<evidence type="ECO:0000256" key="8">
    <source>
        <dbReference type="SAM" id="Phobius"/>
    </source>
</evidence>
<keyword evidence="11" id="KW-1185">Reference proteome</keyword>
<dbReference type="InterPro" id="IPR040241">
    <property type="entry name" value="TRP_Flc/Pkd2-like"/>
</dbReference>
<keyword evidence="4" id="KW-0732">Signal</keyword>
<dbReference type="PANTHER" id="PTHR31145">
    <property type="entry name" value="INTEGRAL MEMBRANE PROTEIN (AFU_ORTHOLOGUE AFUA_7G01610)"/>
    <property type="match status" value="1"/>
</dbReference>
<sequence length="829" mass="89708">PNFRPVDTQSPTPICTPHALIIREPDSRLSAPANTMRSFFRAPLLLLAAVSTLLAPAHAQKRLESLALSTCQDNSGFSASRFKVVFTPNNNTAFVSIVATSSIHGYVNFDVTVTAYGYQIIKQTVDPCKTSLRGLCPMVAGKIPLDLNLALGDGVSTQVPGIAYSIPDLDAKVRVVINSTDGSGAIACVEANISNGKTVDLAGVKWATAVIAGLALISSAIVNGLGQYNTAAHVAANSLSLFGYFQSQAIVGLTSVKMPPIVMAWTQDFVWSLGIIRVGFLQDLTTWYQRATGGTPSTIFDTLLTRSVQVQKRGLELAENTVNTGVDMFNRAVAMAPKVVNTFAKRNNIETSQGTYIVYGIQRVAFRARIESTNLFMTGLIFFVLFAIFTVLGVAAFKGICELLAKNQVMKNDRFLDFRNGWLTVLKGILYRVALLGFPGVTLLCLWEFTQIDSPAEVVLAVVFLIGLIVTLGWGATKVIRIARRSIVMHKNPAYILFSDPQALNRWGFLYMQFRASAYYFIVPVLVYALAKSMVVAFGQRNAVAQAICLLVVEVGALIAASVMRPWMDKPTNSFNIAICVINFLNAVFLLIFSDIFGAPPLMIGIVGVVLFVLNASFSLILLLMVIISTTISFIRKNPDARYQYMADDRASFMKSQTQLNGNTELDALGATARGDKMGGYKAPLDLDDDHDSLLDAGRRDPFASHNASQTSFHQAGQGPRSPVNPSMPLFPGSRSESPFRSQSPSPAQPNPYGSQASLGPVPQRGPIPNRGPSPQQGRAPSPQMNRGPSPQMQSSGPPPQQLPPPPGQGSYRQQNSSSPWQRGAGYDH</sequence>
<dbReference type="InterPro" id="IPR032800">
    <property type="entry name" value="TRP_N"/>
</dbReference>
<feature type="transmembrane region" description="Helical" evidence="8">
    <location>
        <begin position="603"/>
        <end position="628"/>
    </location>
</feature>
<dbReference type="Pfam" id="PF06011">
    <property type="entry name" value="TRP"/>
    <property type="match status" value="1"/>
</dbReference>
<evidence type="ECO:0000313" key="11">
    <source>
        <dbReference type="Proteomes" id="UP000243081"/>
    </source>
</evidence>
<feature type="compositionally biased region" description="Pro residues" evidence="7">
    <location>
        <begin position="797"/>
        <end position="808"/>
    </location>
</feature>
<feature type="region of interest" description="Disordered" evidence="7">
    <location>
        <begin position="692"/>
        <end position="829"/>
    </location>
</feature>
<name>A0A179I2J7_CORDF</name>
<gene>
    <name evidence="10" type="ORF">LLEC1_04042</name>
</gene>
<protein>
    <recommendedName>
        <fullName evidence="9">ML-like domain-containing protein</fullName>
    </recommendedName>
</protein>
<evidence type="ECO:0000256" key="5">
    <source>
        <dbReference type="ARBA" id="ARBA00022989"/>
    </source>
</evidence>
<feature type="compositionally biased region" description="Polar residues" evidence="7">
    <location>
        <begin position="773"/>
        <end position="787"/>
    </location>
</feature>
<accession>A0A179I2J7</accession>
<feature type="compositionally biased region" description="Polar residues" evidence="7">
    <location>
        <begin position="735"/>
        <end position="758"/>
    </location>
</feature>
<keyword evidence="6 8" id="KW-0472">Membrane</keyword>
<feature type="compositionally biased region" description="Basic and acidic residues" evidence="7">
    <location>
        <begin position="692"/>
        <end position="703"/>
    </location>
</feature>
<feature type="transmembrane region" description="Helical" evidence="8">
    <location>
        <begin position="456"/>
        <end position="476"/>
    </location>
</feature>
<feature type="compositionally biased region" description="Polar residues" evidence="7">
    <location>
        <begin position="812"/>
        <end position="821"/>
    </location>
</feature>
<dbReference type="OrthoDB" id="5212126at2759"/>
<feature type="transmembrane region" description="Helical" evidence="8">
    <location>
        <begin position="575"/>
        <end position="597"/>
    </location>
</feature>
<evidence type="ECO:0000256" key="2">
    <source>
        <dbReference type="ARBA" id="ARBA00010642"/>
    </source>
</evidence>
<comment type="similarity">
    <text evidence="2">Belongs to the transient receptor potential (TRP) ion channel family.</text>
</comment>
<evidence type="ECO:0000313" key="10">
    <source>
        <dbReference type="EMBL" id="OAQ96434.1"/>
    </source>
</evidence>
<comment type="caution">
    <text evidence="10">The sequence shown here is derived from an EMBL/GenBank/DDBJ whole genome shotgun (WGS) entry which is preliminary data.</text>
</comment>
<feature type="transmembrane region" description="Helical" evidence="8">
    <location>
        <begin position="544"/>
        <end position="563"/>
    </location>
</feature>
<organism evidence="10 11">
    <name type="scientific">Cordyceps confragosa</name>
    <name type="common">Lecanicillium lecanii</name>
    <dbReference type="NCBI Taxonomy" id="2714763"/>
    <lineage>
        <taxon>Eukaryota</taxon>
        <taxon>Fungi</taxon>
        <taxon>Dikarya</taxon>
        <taxon>Ascomycota</taxon>
        <taxon>Pezizomycotina</taxon>
        <taxon>Sordariomycetes</taxon>
        <taxon>Hypocreomycetidae</taxon>
        <taxon>Hypocreales</taxon>
        <taxon>Cordycipitaceae</taxon>
        <taxon>Akanthomyces</taxon>
    </lineage>
</organism>
<dbReference type="GO" id="GO:0055085">
    <property type="term" value="P:transmembrane transport"/>
    <property type="evidence" value="ECO:0007669"/>
    <property type="project" value="TreeGrafter"/>
</dbReference>
<feature type="transmembrane region" description="Helical" evidence="8">
    <location>
        <begin position="429"/>
        <end position="450"/>
    </location>
</feature>